<dbReference type="PROSITE" id="PS51257">
    <property type="entry name" value="PROKAR_LIPOPROTEIN"/>
    <property type="match status" value="1"/>
</dbReference>
<dbReference type="GO" id="GO:0005886">
    <property type="term" value="C:plasma membrane"/>
    <property type="evidence" value="ECO:0007669"/>
    <property type="project" value="UniProtKB-SubCell"/>
</dbReference>
<feature type="signal peptide" evidence="7">
    <location>
        <begin position="1"/>
        <end position="27"/>
    </location>
</feature>
<keyword evidence="10" id="KW-1185">Reference proteome</keyword>
<keyword evidence="4 7" id="KW-0732">Signal</keyword>
<name>A0A347ZWH9_9CHLR</name>
<dbReference type="InterPro" id="IPR028082">
    <property type="entry name" value="Peripla_BP_I"/>
</dbReference>
<sequence>MKAKKITIFSLLVLGALLLAACGSAAAEEPAAAAADSTGLPVPAETKVVHVVNGTLGDKSFTDSAHRGLTQAAEEFGFELVTSEAGNDPAKWEPALMDAVQDADVDVIVVSSADLMEAFLQAAVDYPEKTFIMFDNPVDFTAGDYGNVYAVQYKQNEGSFLAGLYAGLMSKTGMVGAVGGMDIPVINDFMVGYVQGAGEAGIPAENVLIQYASSWSDPAKGKELALTMYQQGADVVFQVAGGTGEGVFYAAQESGNWAIGVDSDQYAIEKETNPELADTILTSMLKNVDKSLYRAMKMYFEGTLAVGTNEVLGIAEDGVGLAYNDYYESMTPQDVKDTIAATQEKVTAGDIVIETVF</sequence>
<keyword evidence="6" id="KW-0449">Lipoprotein</keyword>
<gene>
    <name evidence="9" type="ORF">DFR64_2803</name>
</gene>
<evidence type="ECO:0000256" key="3">
    <source>
        <dbReference type="ARBA" id="ARBA00022475"/>
    </source>
</evidence>
<dbReference type="Pfam" id="PF02608">
    <property type="entry name" value="Bmp"/>
    <property type="match status" value="1"/>
</dbReference>
<dbReference type="Proteomes" id="UP000256388">
    <property type="component" value="Unassembled WGS sequence"/>
</dbReference>
<keyword evidence="5" id="KW-0472">Membrane</keyword>
<dbReference type="RefSeq" id="WP_116226070.1">
    <property type="nucleotide sequence ID" value="NZ_AP018437.1"/>
</dbReference>
<evidence type="ECO:0000256" key="4">
    <source>
        <dbReference type="ARBA" id="ARBA00022729"/>
    </source>
</evidence>
<dbReference type="Gene3D" id="3.40.50.2300">
    <property type="match status" value="2"/>
</dbReference>
<dbReference type="EMBL" id="QUMS01000005">
    <property type="protein sequence ID" value="REG05403.1"/>
    <property type="molecule type" value="Genomic_DNA"/>
</dbReference>
<comment type="similarity">
    <text evidence="2">Belongs to the BMP lipoprotein family.</text>
</comment>
<dbReference type="AlphaFoldDB" id="A0A347ZWH9"/>
<dbReference type="SUPFAM" id="SSF53822">
    <property type="entry name" value="Periplasmic binding protein-like I"/>
    <property type="match status" value="1"/>
</dbReference>
<dbReference type="InterPro" id="IPR050957">
    <property type="entry name" value="BMP_lipoprotein"/>
</dbReference>
<evidence type="ECO:0000256" key="7">
    <source>
        <dbReference type="SAM" id="SignalP"/>
    </source>
</evidence>
<feature type="chain" id="PRO_5030063681" evidence="7">
    <location>
        <begin position="28"/>
        <end position="357"/>
    </location>
</feature>
<evidence type="ECO:0000256" key="1">
    <source>
        <dbReference type="ARBA" id="ARBA00004193"/>
    </source>
</evidence>
<evidence type="ECO:0000256" key="5">
    <source>
        <dbReference type="ARBA" id="ARBA00023136"/>
    </source>
</evidence>
<proteinExistence type="inferred from homology"/>
<dbReference type="OrthoDB" id="9769871at2"/>
<evidence type="ECO:0000256" key="2">
    <source>
        <dbReference type="ARBA" id="ARBA00008610"/>
    </source>
</evidence>
<evidence type="ECO:0000259" key="8">
    <source>
        <dbReference type="Pfam" id="PF02608"/>
    </source>
</evidence>
<comment type="caution">
    <text evidence="9">The sequence shown here is derived from an EMBL/GenBank/DDBJ whole genome shotgun (WGS) entry which is preliminary data.</text>
</comment>
<comment type="subcellular location">
    <subcellularLocation>
        <location evidence="1">Cell membrane</location>
        <topology evidence="1">Lipid-anchor</topology>
    </subcellularLocation>
</comment>
<dbReference type="InterPro" id="IPR003760">
    <property type="entry name" value="PnrA-like"/>
</dbReference>
<accession>A0A347ZWH9</accession>
<evidence type="ECO:0000313" key="9">
    <source>
        <dbReference type="EMBL" id="REG05403.1"/>
    </source>
</evidence>
<dbReference type="PANTHER" id="PTHR34296:SF2">
    <property type="entry name" value="ABC TRANSPORTER GUANOSINE-BINDING PROTEIN NUPN"/>
    <property type="match status" value="1"/>
</dbReference>
<keyword evidence="3" id="KW-1003">Cell membrane</keyword>
<evidence type="ECO:0000313" key="10">
    <source>
        <dbReference type="Proteomes" id="UP000256388"/>
    </source>
</evidence>
<reference evidence="9 10" key="1">
    <citation type="submission" date="2018-08" db="EMBL/GenBank/DDBJ databases">
        <title>Genomic Encyclopedia of Type Strains, Phase IV (KMG-IV): sequencing the most valuable type-strain genomes for metagenomic binning, comparative biology and taxonomic classification.</title>
        <authorList>
            <person name="Goeker M."/>
        </authorList>
    </citation>
    <scope>NUCLEOTIDE SEQUENCE [LARGE SCALE GENOMIC DNA]</scope>
    <source>
        <strain evidence="9 10">DSM 23923</strain>
    </source>
</reference>
<organism evidence="9 10">
    <name type="scientific">Pelolinea submarina</name>
    <dbReference type="NCBI Taxonomy" id="913107"/>
    <lineage>
        <taxon>Bacteria</taxon>
        <taxon>Bacillati</taxon>
        <taxon>Chloroflexota</taxon>
        <taxon>Anaerolineae</taxon>
        <taxon>Anaerolineales</taxon>
        <taxon>Anaerolineaceae</taxon>
        <taxon>Pelolinea</taxon>
    </lineage>
</organism>
<feature type="domain" description="ABC transporter substrate-binding protein PnrA-like" evidence="8">
    <location>
        <begin position="46"/>
        <end position="347"/>
    </location>
</feature>
<evidence type="ECO:0000256" key="6">
    <source>
        <dbReference type="ARBA" id="ARBA00023288"/>
    </source>
</evidence>
<dbReference type="PANTHER" id="PTHR34296">
    <property type="entry name" value="TRANSCRIPTIONAL ACTIVATOR PROTEIN MED"/>
    <property type="match status" value="1"/>
</dbReference>
<dbReference type="CDD" id="cd19964">
    <property type="entry name" value="PBP1_BMP-like"/>
    <property type="match status" value="1"/>
</dbReference>
<protein>
    <submittedName>
        <fullName evidence="9">Nucleoside-binding protein</fullName>
    </submittedName>
</protein>